<dbReference type="GO" id="GO:0017136">
    <property type="term" value="F:histone deacetylase activity, NAD-dependent"/>
    <property type="evidence" value="ECO:0007669"/>
    <property type="project" value="TreeGrafter"/>
</dbReference>
<dbReference type="HOGENOM" id="CLU_023643_3_2_1"/>
<evidence type="ECO:0000256" key="6">
    <source>
        <dbReference type="PROSITE-ProRule" id="PRU00236"/>
    </source>
</evidence>
<comment type="caution">
    <text evidence="6">Lacks conserved residue(s) required for the propagation of feature annotation.</text>
</comment>
<evidence type="ECO:0000259" key="7">
    <source>
        <dbReference type="PROSITE" id="PS50305"/>
    </source>
</evidence>
<keyword evidence="3" id="KW-0808">Transferase</keyword>
<dbReference type="Gene3D" id="3.40.50.1220">
    <property type="entry name" value="TPP-binding domain"/>
    <property type="match status" value="1"/>
</dbReference>
<evidence type="ECO:0000256" key="2">
    <source>
        <dbReference type="ARBA" id="ARBA00006924"/>
    </source>
</evidence>
<dbReference type="AlphaFoldDB" id="A0A0C9YLA5"/>
<evidence type="ECO:0000313" key="8">
    <source>
        <dbReference type="EMBL" id="KIK08848.1"/>
    </source>
</evidence>
<organism evidence="8 9">
    <name type="scientific">Laccaria amethystina LaAM-08-1</name>
    <dbReference type="NCBI Taxonomy" id="1095629"/>
    <lineage>
        <taxon>Eukaryota</taxon>
        <taxon>Fungi</taxon>
        <taxon>Dikarya</taxon>
        <taxon>Basidiomycota</taxon>
        <taxon>Agaricomycotina</taxon>
        <taxon>Agaricomycetes</taxon>
        <taxon>Agaricomycetidae</taxon>
        <taxon>Agaricales</taxon>
        <taxon>Agaricineae</taxon>
        <taxon>Hydnangiaceae</taxon>
        <taxon>Laccaria</taxon>
    </lineage>
</organism>
<dbReference type="PANTHER" id="PTHR11085:SF10">
    <property type="entry name" value="NAD-DEPENDENT PROTEIN DEACYLASE SIRTUIN-5, MITOCHONDRIAL-RELATED"/>
    <property type="match status" value="1"/>
</dbReference>
<evidence type="ECO:0000256" key="4">
    <source>
        <dbReference type="ARBA" id="ARBA00023027"/>
    </source>
</evidence>
<comment type="subcellular location">
    <subcellularLocation>
        <location evidence="1">Mitochondrion</location>
    </subcellularLocation>
</comment>
<dbReference type="STRING" id="1095629.A0A0C9YLA5"/>
<reference evidence="9" key="2">
    <citation type="submission" date="2015-01" db="EMBL/GenBank/DDBJ databases">
        <title>Evolutionary Origins and Diversification of the Mycorrhizal Mutualists.</title>
        <authorList>
            <consortium name="DOE Joint Genome Institute"/>
            <consortium name="Mycorrhizal Genomics Consortium"/>
            <person name="Kohler A."/>
            <person name="Kuo A."/>
            <person name="Nagy L.G."/>
            <person name="Floudas D."/>
            <person name="Copeland A."/>
            <person name="Barry K.W."/>
            <person name="Cichocki N."/>
            <person name="Veneault-Fourrey C."/>
            <person name="LaButti K."/>
            <person name="Lindquist E.A."/>
            <person name="Lipzen A."/>
            <person name="Lundell T."/>
            <person name="Morin E."/>
            <person name="Murat C."/>
            <person name="Riley R."/>
            <person name="Ohm R."/>
            <person name="Sun H."/>
            <person name="Tunlid A."/>
            <person name="Henrissat B."/>
            <person name="Grigoriev I.V."/>
            <person name="Hibbett D.S."/>
            <person name="Martin F."/>
        </authorList>
    </citation>
    <scope>NUCLEOTIDE SEQUENCE [LARGE SCALE GENOMIC DNA]</scope>
    <source>
        <strain evidence="9">LaAM-08-1</strain>
    </source>
</reference>
<gene>
    <name evidence="8" type="ORF">K443DRAFT_83805</name>
</gene>
<dbReference type="InterPro" id="IPR029035">
    <property type="entry name" value="DHS-like_NAD/FAD-binding_dom"/>
</dbReference>
<sequence>MRISIPTIPYAAKPTIPNVTLPEAIKRLTDFLRSGATTVLTGAGVSVDSGIKAYRGHDGRYMNRNFQPIFYHELIDETEKGHSFRKRYWLRSYLGYPPVKNATPNVSHFSLAALQHASVVPNIITQNVDGLHHKALQQIAPHKWNPAHARDAILELHGTLHRVRCNKGHTIGRDLFQDFLSAANPKWHAYAQELMMSGTRPISNPDGDVAIEHLGISYNDFHVPDCPTCLLENRRNPIHKPEVIFFGEAIPQNVKERSFREVERCDQLLLIGTTLATYSAFRLVKHALELKKPVMLLNIGPTRVDGMQEIQKLNIASGIVLREVAKEIMFASLSLSQSGNQI</sequence>
<dbReference type="GO" id="GO:0005739">
    <property type="term" value="C:mitochondrion"/>
    <property type="evidence" value="ECO:0007669"/>
    <property type="project" value="UniProtKB-SubCell"/>
</dbReference>
<accession>A0A0C9YLA5</accession>
<dbReference type="OrthoDB" id="424302at2759"/>
<dbReference type="Pfam" id="PF02146">
    <property type="entry name" value="SIR2"/>
    <property type="match status" value="1"/>
</dbReference>
<keyword evidence="4" id="KW-0520">NAD</keyword>
<dbReference type="InterPro" id="IPR050134">
    <property type="entry name" value="NAD-dep_sirtuin_deacylases"/>
</dbReference>
<dbReference type="InterPro" id="IPR003000">
    <property type="entry name" value="Sirtuin"/>
</dbReference>
<feature type="domain" description="Deacetylase sirtuin-type" evidence="7">
    <location>
        <begin position="14"/>
        <end position="331"/>
    </location>
</feature>
<proteinExistence type="inferred from homology"/>
<dbReference type="PANTHER" id="PTHR11085">
    <property type="entry name" value="NAD-DEPENDENT PROTEIN DEACYLASE SIRTUIN-5, MITOCHONDRIAL-RELATED"/>
    <property type="match status" value="1"/>
</dbReference>
<dbReference type="Proteomes" id="UP000054477">
    <property type="component" value="Unassembled WGS sequence"/>
</dbReference>
<keyword evidence="5" id="KW-0496">Mitochondrion</keyword>
<dbReference type="InterPro" id="IPR026591">
    <property type="entry name" value="Sirtuin_cat_small_dom_sf"/>
</dbReference>
<dbReference type="Gene3D" id="3.30.1600.10">
    <property type="entry name" value="SIR2/SIRT2 'Small Domain"/>
    <property type="match status" value="1"/>
</dbReference>
<evidence type="ECO:0000256" key="5">
    <source>
        <dbReference type="ARBA" id="ARBA00023128"/>
    </source>
</evidence>
<protein>
    <recommendedName>
        <fullName evidence="7">Deacetylase sirtuin-type domain-containing protein</fullName>
    </recommendedName>
</protein>
<dbReference type="GO" id="GO:0070403">
    <property type="term" value="F:NAD+ binding"/>
    <property type="evidence" value="ECO:0007669"/>
    <property type="project" value="InterPro"/>
</dbReference>
<dbReference type="PROSITE" id="PS50305">
    <property type="entry name" value="SIRTUIN"/>
    <property type="match status" value="1"/>
</dbReference>
<evidence type="ECO:0000313" key="9">
    <source>
        <dbReference type="Proteomes" id="UP000054477"/>
    </source>
</evidence>
<name>A0A0C9YLA5_9AGAR</name>
<evidence type="ECO:0000256" key="1">
    <source>
        <dbReference type="ARBA" id="ARBA00004173"/>
    </source>
</evidence>
<dbReference type="EMBL" id="KN838540">
    <property type="protein sequence ID" value="KIK08848.1"/>
    <property type="molecule type" value="Genomic_DNA"/>
</dbReference>
<keyword evidence="9" id="KW-1185">Reference proteome</keyword>
<dbReference type="SUPFAM" id="SSF52467">
    <property type="entry name" value="DHS-like NAD/FAD-binding domain"/>
    <property type="match status" value="1"/>
</dbReference>
<reference evidence="8 9" key="1">
    <citation type="submission" date="2014-04" db="EMBL/GenBank/DDBJ databases">
        <authorList>
            <consortium name="DOE Joint Genome Institute"/>
            <person name="Kuo A."/>
            <person name="Kohler A."/>
            <person name="Nagy L.G."/>
            <person name="Floudas D."/>
            <person name="Copeland A."/>
            <person name="Barry K.W."/>
            <person name="Cichocki N."/>
            <person name="Veneault-Fourrey C."/>
            <person name="LaButti K."/>
            <person name="Lindquist E.A."/>
            <person name="Lipzen A."/>
            <person name="Lundell T."/>
            <person name="Morin E."/>
            <person name="Murat C."/>
            <person name="Sun H."/>
            <person name="Tunlid A."/>
            <person name="Henrissat B."/>
            <person name="Grigoriev I.V."/>
            <person name="Hibbett D.S."/>
            <person name="Martin F."/>
            <person name="Nordberg H.P."/>
            <person name="Cantor M.N."/>
            <person name="Hua S.X."/>
        </authorList>
    </citation>
    <scope>NUCLEOTIDE SEQUENCE [LARGE SCALE GENOMIC DNA]</scope>
    <source>
        <strain evidence="8 9">LaAM-08-1</strain>
    </source>
</reference>
<evidence type="ECO:0000256" key="3">
    <source>
        <dbReference type="ARBA" id="ARBA00022679"/>
    </source>
</evidence>
<dbReference type="InterPro" id="IPR026590">
    <property type="entry name" value="Ssirtuin_cat_dom"/>
</dbReference>
<comment type="similarity">
    <text evidence="2">Belongs to the sirtuin family. Class I subfamily.</text>
</comment>